<keyword evidence="4" id="KW-1015">Disulfide bond</keyword>
<protein>
    <recommendedName>
        <fullName evidence="10">Peptidase S1 domain-containing protein</fullName>
    </recommendedName>
</protein>
<dbReference type="InterPro" id="IPR051333">
    <property type="entry name" value="CLIP_Serine_Protease"/>
</dbReference>
<dbReference type="PANTHER" id="PTHR24260:SF140">
    <property type="entry name" value="SERINE PROTEASE GRASS"/>
    <property type="match status" value="1"/>
</dbReference>
<keyword evidence="5" id="KW-0325">Glycoprotein</keyword>
<dbReference type="InterPro" id="IPR043504">
    <property type="entry name" value="Peptidase_S1_PA_chymotrypsin"/>
</dbReference>
<feature type="compositionally biased region" description="Polar residues" evidence="8">
    <location>
        <begin position="179"/>
        <end position="205"/>
    </location>
</feature>
<dbReference type="PROSITE" id="PS00134">
    <property type="entry name" value="TRYPSIN_HIS"/>
    <property type="match status" value="1"/>
</dbReference>
<evidence type="ECO:0000256" key="9">
    <source>
        <dbReference type="SAM" id="SignalP"/>
    </source>
</evidence>
<evidence type="ECO:0000256" key="7">
    <source>
        <dbReference type="RuleBase" id="RU363034"/>
    </source>
</evidence>
<dbReference type="Proteomes" id="UP000092445">
    <property type="component" value="Unassembled WGS sequence"/>
</dbReference>
<dbReference type="PROSITE" id="PS50240">
    <property type="entry name" value="TRYPSIN_DOM"/>
    <property type="match status" value="1"/>
</dbReference>
<dbReference type="Pfam" id="PF00089">
    <property type="entry name" value="Trypsin"/>
    <property type="match status" value="2"/>
</dbReference>
<dbReference type="InterPro" id="IPR001314">
    <property type="entry name" value="Peptidase_S1A"/>
</dbReference>
<evidence type="ECO:0000256" key="2">
    <source>
        <dbReference type="ARBA" id="ARBA00022837"/>
    </source>
</evidence>
<keyword evidence="7" id="KW-0645">Protease</keyword>
<reference evidence="12" key="1">
    <citation type="submission" date="2014-03" db="EMBL/GenBank/DDBJ databases">
        <authorList>
            <person name="Aksoy S."/>
            <person name="Warren W."/>
            <person name="Wilson R.K."/>
        </authorList>
    </citation>
    <scope>NUCLEOTIDE SEQUENCE [LARGE SCALE GENOMIC DNA]</scope>
    <source>
        <strain evidence="12">IAEA</strain>
    </source>
</reference>
<name>A0A1A9ZJ15_GLOPL</name>
<keyword evidence="3" id="KW-0865">Zymogen</keyword>
<dbReference type="EnsemblMetazoa" id="GPAI016242-RA">
    <property type="protein sequence ID" value="GPAI016242-PA"/>
    <property type="gene ID" value="GPAI016242"/>
</dbReference>
<evidence type="ECO:0000256" key="6">
    <source>
        <dbReference type="ARBA" id="ARBA00024195"/>
    </source>
</evidence>
<dbReference type="SUPFAM" id="SSF50494">
    <property type="entry name" value="Trypsin-like serine proteases"/>
    <property type="match status" value="1"/>
</dbReference>
<evidence type="ECO:0000256" key="4">
    <source>
        <dbReference type="ARBA" id="ARBA00023157"/>
    </source>
</evidence>
<sequence length="568" mass="62710">MFNFFVFLLLVFMQSALNLMFCCPVEDAMKSILKETNVRNKSDAVSLQDHIESPLIAQKRNVQHRTATNAASVGTLDSLHNNFEATSPWADTKIINEINTTIGGRNVDDQEKQETTTMLVESDDATTTKIGNRSNAKAIIAPFGGINNVEPINTLNGTKNRSINVKFATQNSWETTIMSVQGEDSSSVTTSRQDSPETTTENTDNTKIKGGNSLEKSSNVTDAEENQNAVETTTRSIEAESKSTSTSARNLTTTTILMEKSIGKADEDLEDDKPNPVGRGIIASSALYCGTYLGRRISFGVPTTLLEYPWSALLVYNSTERFHCGGTLVTSRYVLTAAHCVTEQFYPLVAVRIGEHNISSAKDCAEDLGGGLICSEDPIDAGIEKIIRHKRYSRRTHKNDIALIRLDQTIGYTRSHYPICLPEPGEDFSTLARATITGWGATEKSNYKKRSFVHKFADLCFHLVGLSSNVLMKAEIPVLDINECTRIYRSFFNNDKEICASGINEVDVCKGDSGGPLFTSVYRSRRTRSVQIGVTSLGVASCGDKRYLPAVFTRVPSYMRWIENNLEE</sequence>
<dbReference type="InterPro" id="IPR018114">
    <property type="entry name" value="TRYPSIN_HIS"/>
</dbReference>
<feature type="domain" description="Peptidase S1" evidence="10">
    <location>
        <begin position="297"/>
        <end position="567"/>
    </location>
</feature>
<dbReference type="PRINTS" id="PR00722">
    <property type="entry name" value="CHYMOTRYPSIN"/>
</dbReference>
<dbReference type="InterPro" id="IPR033116">
    <property type="entry name" value="TRYPSIN_SER"/>
</dbReference>
<keyword evidence="2" id="KW-0106">Calcium</keyword>
<proteinExistence type="inferred from homology"/>
<dbReference type="PROSITE" id="PS00135">
    <property type="entry name" value="TRYPSIN_SER"/>
    <property type="match status" value="1"/>
</dbReference>
<dbReference type="AlphaFoldDB" id="A0A1A9ZJ15"/>
<dbReference type="GO" id="GO:0004252">
    <property type="term" value="F:serine-type endopeptidase activity"/>
    <property type="evidence" value="ECO:0007669"/>
    <property type="project" value="InterPro"/>
</dbReference>
<dbReference type="GO" id="GO:0006508">
    <property type="term" value="P:proteolysis"/>
    <property type="evidence" value="ECO:0007669"/>
    <property type="project" value="UniProtKB-KW"/>
</dbReference>
<dbReference type="VEuPathDB" id="VectorBase:GPAI016242"/>
<comment type="similarity">
    <text evidence="6">Belongs to the peptidase S1 family. CLIP subfamily.</text>
</comment>
<evidence type="ECO:0000313" key="11">
    <source>
        <dbReference type="EnsemblMetazoa" id="GPAI016242-PA"/>
    </source>
</evidence>
<feature type="compositionally biased region" description="Polar residues" evidence="8">
    <location>
        <begin position="214"/>
        <end position="236"/>
    </location>
</feature>
<dbReference type="PANTHER" id="PTHR24260">
    <property type="match status" value="1"/>
</dbReference>
<feature type="signal peptide" evidence="9">
    <location>
        <begin position="1"/>
        <end position="18"/>
    </location>
</feature>
<dbReference type="SMART" id="SM00020">
    <property type="entry name" value="Tryp_SPc"/>
    <property type="match status" value="1"/>
</dbReference>
<organism evidence="11 12">
    <name type="scientific">Glossina pallidipes</name>
    <name type="common">Tsetse fly</name>
    <dbReference type="NCBI Taxonomy" id="7398"/>
    <lineage>
        <taxon>Eukaryota</taxon>
        <taxon>Metazoa</taxon>
        <taxon>Ecdysozoa</taxon>
        <taxon>Arthropoda</taxon>
        <taxon>Hexapoda</taxon>
        <taxon>Insecta</taxon>
        <taxon>Pterygota</taxon>
        <taxon>Neoptera</taxon>
        <taxon>Endopterygota</taxon>
        <taxon>Diptera</taxon>
        <taxon>Brachycera</taxon>
        <taxon>Muscomorpha</taxon>
        <taxon>Hippoboscoidea</taxon>
        <taxon>Glossinidae</taxon>
        <taxon>Glossina</taxon>
    </lineage>
</organism>
<keyword evidence="12" id="KW-1185">Reference proteome</keyword>
<dbReference type="STRING" id="7398.A0A1A9ZJ15"/>
<evidence type="ECO:0000256" key="5">
    <source>
        <dbReference type="ARBA" id="ARBA00023180"/>
    </source>
</evidence>
<evidence type="ECO:0000313" key="12">
    <source>
        <dbReference type="Proteomes" id="UP000092445"/>
    </source>
</evidence>
<feature type="region of interest" description="Disordered" evidence="8">
    <location>
        <begin position="179"/>
        <end position="250"/>
    </location>
</feature>
<dbReference type="FunFam" id="2.40.10.10:FF:000028">
    <property type="entry name" value="Serine protease easter"/>
    <property type="match status" value="1"/>
</dbReference>
<evidence type="ECO:0000256" key="8">
    <source>
        <dbReference type="SAM" id="MobiDB-lite"/>
    </source>
</evidence>
<evidence type="ECO:0000256" key="3">
    <source>
        <dbReference type="ARBA" id="ARBA00023145"/>
    </source>
</evidence>
<dbReference type="InterPro" id="IPR009003">
    <property type="entry name" value="Peptidase_S1_PA"/>
</dbReference>
<keyword evidence="1 9" id="KW-0732">Signal</keyword>
<accession>A0A1A9ZJ15</accession>
<evidence type="ECO:0000256" key="1">
    <source>
        <dbReference type="ARBA" id="ARBA00022729"/>
    </source>
</evidence>
<dbReference type="Gene3D" id="2.40.10.10">
    <property type="entry name" value="Trypsin-like serine proteases"/>
    <property type="match status" value="2"/>
</dbReference>
<feature type="chain" id="PRO_5008402954" description="Peptidase S1 domain-containing protein" evidence="9">
    <location>
        <begin position="19"/>
        <end position="568"/>
    </location>
</feature>
<dbReference type="InterPro" id="IPR001254">
    <property type="entry name" value="Trypsin_dom"/>
</dbReference>
<keyword evidence="7" id="KW-0378">Hydrolase</keyword>
<keyword evidence="7" id="KW-0720">Serine protease</keyword>
<evidence type="ECO:0000259" key="10">
    <source>
        <dbReference type="PROSITE" id="PS50240"/>
    </source>
</evidence>
<reference evidence="11" key="2">
    <citation type="submission" date="2020-05" db="UniProtKB">
        <authorList>
            <consortium name="EnsemblMetazoa"/>
        </authorList>
    </citation>
    <scope>IDENTIFICATION</scope>
    <source>
        <strain evidence="11">IAEA</strain>
    </source>
</reference>
<dbReference type="CDD" id="cd00190">
    <property type="entry name" value="Tryp_SPc"/>
    <property type="match status" value="1"/>
</dbReference>